<dbReference type="EMBL" id="FMIK01000022">
    <property type="protein sequence ID" value="SCL90309.1"/>
    <property type="molecule type" value="Genomic_DNA"/>
</dbReference>
<dbReference type="AlphaFoldDB" id="A0AAX2CFS5"/>
<dbReference type="RefSeq" id="WP_087098498.1">
    <property type="nucleotide sequence ID" value="NZ_CP066179.1"/>
</dbReference>
<evidence type="ECO:0000313" key="1">
    <source>
        <dbReference type="EMBL" id="SCL90309.1"/>
    </source>
</evidence>
<proteinExistence type="predicted"/>
<gene>
    <name evidence="1" type="ORF">BCB44BAC_01703</name>
</gene>
<accession>A0AAX2CFS5</accession>
<organism evidence="1 2">
    <name type="scientific">Bacillus cytotoxicus</name>
    <dbReference type="NCBI Taxonomy" id="580165"/>
    <lineage>
        <taxon>Bacteria</taxon>
        <taxon>Bacillati</taxon>
        <taxon>Bacillota</taxon>
        <taxon>Bacilli</taxon>
        <taxon>Bacillales</taxon>
        <taxon>Bacillaceae</taxon>
        <taxon>Bacillus</taxon>
        <taxon>Bacillus cereus group</taxon>
    </lineage>
</organism>
<protein>
    <submittedName>
        <fullName evidence="1">Uncharacterized protein</fullName>
    </submittedName>
</protein>
<sequence length="78" mass="9331">MRSFDRALLSLRRDVLWGTRSSRRLELVSSYMVWGDSKDENLIKSRRYYNSAKALEELDVKNIIEMEKKINLLDFKEC</sequence>
<dbReference type="Proteomes" id="UP000242164">
    <property type="component" value="Unassembled WGS sequence"/>
</dbReference>
<evidence type="ECO:0000313" key="2">
    <source>
        <dbReference type="Proteomes" id="UP000242164"/>
    </source>
</evidence>
<name>A0AAX2CFS5_9BACI</name>
<reference evidence="1 2" key="1">
    <citation type="submission" date="2016-08" db="EMBL/GenBank/DDBJ databases">
        <authorList>
            <person name="Loux V."/>
            <person name="Rue O."/>
        </authorList>
    </citation>
    <scope>NUCLEOTIDE SEQUENCE [LARGE SCALE GENOMIC DNA]</scope>
    <source>
        <strain evidence="1 2">AFSSA_08CEB44bac</strain>
    </source>
</reference>
<comment type="caution">
    <text evidence="1">The sequence shown here is derived from an EMBL/GenBank/DDBJ whole genome shotgun (WGS) entry which is preliminary data.</text>
</comment>